<comment type="caution">
    <text evidence="2">The sequence shown here is derived from an EMBL/GenBank/DDBJ whole genome shotgun (WGS) entry which is preliminary data.</text>
</comment>
<dbReference type="EMBL" id="JAKOGI010000402">
    <property type="protein sequence ID" value="KAJ8435604.1"/>
    <property type="molecule type" value="Genomic_DNA"/>
</dbReference>
<dbReference type="AlphaFoldDB" id="A0A9Q1K2I7"/>
<evidence type="ECO:0000313" key="3">
    <source>
        <dbReference type="Proteomes" id="UP001153076"/>
    </source>
</evidence>
<name>A0A9Q1K2I7_9CARY</name>
<feature type="region of interest" description="Disordered" evidence="1">
    <location>
        <begin position="1"/>
        <end position="55"/>
    </location>
</feature>
<protein>
    <submittedName>
        <fullName evidence="2">Uncharacterized protein</fullName>
    </submittedName>
</protein>
<evidence type="ECO:0000256" key="1">
    <source>
        <dbReference type="SAM" id="MobiDB-lite"/>
    </source>
</evidence>
<reference evidence="2" key="1">
    <citation type="submission" date="2022-04" db="EMBL/GenBank/DDBJ databases">
        <title>Carnegiea gigantea Genome sequencing and assembly v2.</title>
        <authorList>
            <person name="Copetti D."/>
            <person name="Sanderson M.J."/>
            <person name="Burquez A."/>
            <person name="Wojciechowski M.F."/>
        </authorList>
    </citation>
    <scope>NUCLEOTIDE SEQUENCE</scope>
    <source>
        <strain evidence="2">SGP5-SGP5p</strain>
        <tissue evidence="2">Aerial part</tissue>
    </source>
</reference>
<feature type="compositionally biased region" description="Basic and acidic residues" evidence="1">
    <location>
        <begin position="35"/>
        <end position="55"/>
    </location>
</feature>
<accession>A0A9Q1K2I7</accession>
<keyword evidence="3" id="KW-1185">Reference proteome</keyword>
<sequence length="197" mass="21324">MVSKSTDVDGSATNEACADHSLGSFVESVTNPKGDPQRAPKSERTASRNMEDVSCRGDGVGKSSNFVTCMKRRPRCRKSVAVHGTPCTDPTQLPGVRKDMTERMPIKGSALRPTVEDLNNLKLTKQVLTDYITLSLLITELELLNNVRSRYKGVTPNSKLLQGAPDIMGQGGGPEGEHAKASAYQLVMRPHHYGSKG</sequence>
<organism evidence="2 3">
    <name type="scientific">Carnegiea gigantea</name>
    <dbReference type="NCBI Taxonomy" id="171969"/>
    <lineage>
        <taxon>Eukaryota</taxon>
        <taxon>Viridiplantae</taxon>
        <taxon>Streptophyta</taxon>
        <taxon>Embryophyta</taxon>
        <taxon>Tracheophyta</taxon>
        <taxon>Spermatophyta</taxon>
        <taxon>Magnoliopsida</taxon>
        <taxon>eudicotyledons</taxon>
        <taxon>Gunneridae</taxon>
        <taxon>Pentapetalae</taxon>
        <taxon>Caryophyllales</taxon>
        <taxon>Cactineae</taxon>
        <taxon>Cactaceae</taxon>
        <taxon>Cactoideae</taxon>
        <taxon>Echinocereeae</taxon>
        <taxon>Carnegiea</taxon>
    </lineage>
</organism>
<dbReference type="Proteomes" id="UP001153076">
    <property type="component" value="Unassembled WGS sequence"/>
</dbReference>
<proteinExistence type="predicted"/>
<gene>
    <name evidence="2" type="ORF">Cgig2_016428</name>
</gene>
<evidence type="ECO:0000313" key="2">
    <source>
        <dbReference type="EMBL" id="KAJ8435604.1"/>
    </source>
</evidence>